<feature type="transmembrane region" description="Helical" evidence="8">
    <location>
        <begin position="98"/>
        <end position="116"/>
    </location>
</feature>
<evidence type="ECO:0000313" key="9">
    <source>
        <dbReference type="EMBL" id="MBB6091506.1"/>
    </source>
</evidence>
<gene>
    <name evidence="9" type="ORF">HNQ60_000352</name>
</gene>
<comment type="similarity">
    <text evidence="2 8">Belongs to the 4-toluene sulfonate uptake permease (TSUP) (TC 2.A.102) family.</text>
</comment>
<dbReference type="RefSeq" id="WP_184329300.1">
    <property type="nucleotide sequence ID" value="NZ_JACHHZ010000001.1"/>
</dbReference>
<comment type="subcellular location">
    <subcellularLocation>
        <location evidence="1 8">Cell membrane</location>
        <topology evidence="1 8">Multi-pass membrane protein</topology>
    </subcellularLocation>
</comment>
<evidence type="ECO:0000256" key="2">
    <source>
        <dbReference type="ARBA" id="ARBA00009142"/>
    </source>
</evidence>
<evidence type="ECO:0000256" key="6">
    <source>
        <dbReference type="ARBA" id="ARBA00022989"/>
    </source>
</evidence>
<accession>A0A841HFG0</accession>
<evidence type="ECO:0000256" key="1">
    <source>
        <dbReference type="ARBA" id="ARBA00004651"/>
    </source>
</evidence>
<reference evidence="9 10" key="1">
    <citation type="submission" date="2020-08" db="EMBL/GenBank/DDBJ databases">
        <title>Genomic Encyclopedia of Type Strains, Phase IV (KMG-IV): sequencing the most valuable type-strain genomes for metagenomic binning, comparative biology and taxonomic classification.</title>
        <authorList>
            <person name="Goeker M."/>
        </authorList>
    </citation>
    <scope>NUCLEOTIDE SEQUENCE [LARGE SCALE GENOMIC DNA]</scope>
    <source>
        <strain evidence="9 10">DSM 26723</strain>
    </source>
</reference>
<evidence type="ECO:0000256" key="7">
    <source>
        <dbReference type="ARBA" id="ARBA00023136"/>
    </source>
</evidence>
<keyword evidence="6 8" id="KW-1133">Transmembrane helix</keyword>
<dbReference type="GO" id="GO:0005886">
    <property type="term" value="C:plasma membrane"/>
    <property type="evidence" value="ECO:0007669"/>
    <property type="project" value="UniProtKB-SubCell"/>
</dbReference>
<keyword evidence="10" id="KW-1185">Reference proteome</keyword>
<evidence type="ECO:0000256" key="4">
    <source>
        <dbReference type="ARBA" id="ARBA00022475"/>
    </source>
</evidence>
<dbReference type="PANTHER" id="PTHR30269">
    <property type="entry name" value="TRANSMEMBRANE PROTEIN YFCA"/>
    <property type="match status" value="1"/>
</dbReference>
<evidence type="ECO:0000256" key="3">
    <source>
        <dbReference type="ARBA" id="ARBA00022448"/>
    </source>
</evidence>
<feature type="transmembrane region" description="Helical" evidence="8">
    <location>
        <begin position="226"/>
        <end position="244"/>
    </location>
</feature>
<evidence type="ECO:0000256" key="5">
    <source>
        <dbReference type="ARBA" id="ARBA00022692"/>
    </source>
</evidence>
<dbReference type="EMBL" id="JACHHZ010000001">
    <property type="protein sequence ID" value="MBB6091506.1"/>
    <property type="molecule type" value="Genomic_DNA"/>
</dbReference>
<dbReference type="Proteomes" id="UP000588068">
    <property type="component" value="Unassembled WGS sequence"/>
</dbReference>
<keyword evidence="7 8" id="KW-0472">Membrane</keyword>
<feature type="transmembrane region" description="Helical" evidence="8">
    <location>
        <begin position="74"/>
        <end position="92"/>
    </location>
</feature>
<evidence type="ECO:0000313" key="10">
    <source>
        <dbReference type="Proteomes" id="UP000588068"/>
    </source>
</evidence>
<dbReference type="PANTHER" id="PTHR30269:SF37">
    <property type="entry name" value="MEMBRANE TRANSPORTER PROTEIN"/>
    <property type="match status" value="1"/>
</dbReference>
<keyword evidence="5 8" id="KW-0812">Transmembrane</keyword>
<dbReference type="InterPro" id="IPR002781">
    <property type="entry name" value="TM_pro_TauE-like"/>
</dbReference>
<comment type="caution">
    <text evidence="9">The sequence shown here is derived from an EMBL/GenBank/DDBJ whole genome shotgun (WGS) entry which is preliminary data.</text>
</comment>
<protein>
    <recommendedName>
        <fullName evidence="8">Probable membrane transporter protein</fullName>
    </recommendedName>
</protein>
<feature type="transmembrane region" description="Helical" evidence="8">
    <location>
        <begin position="32"/>
        <end position="62"/>
    </location>
</feature>
<dbReference type="Pfam" id="PF01925">
    <property type="entry name" value="TauE"/>
    <property type="match status" value="1"/>
</dbReference>
<sequence>MNLSDPLVLTLAALAALLVGLSKGGLSLIGSVAVPMLALVISPVTAAALLLPIFVVSDMFGLWSYRREFDRRNLVILISAGVIGIGFGWATASIITERWVGFIVGLIGVTFCFNAWRQRHVVVQPKPADVPRGVFWGTLMGFSSFVSHSGGPPYQVYVLPQQLPKTVYAGTTTIVFAVVNAVKLLPYWALGQFNASNLKTSAWLMPIAIAGTFIGVRLVRILPQRTYFTIVQTVLFLVSIKLIWDTF</sequence>
<dbReference type="InterPro" id="IPR052017">
    <property type="entry name" value="TSUP"/>
</dbReference>
<keyword evidence="4 8" id="KW-1003">Cell membrane</keyword>
<dbReference type="AlphaFoldDB" id="A0A841HFG0"/>
<proteinExistence type="inferred from homology"/>
<name>A0A841HFG0_9GAMM</name>
<organism evidence="9 10">
    <name type="scientific">Povalibacter uvarum</name>
    <dbReference type="NCBI Taxonomy" id="732238"/>
    <lineage>
        <taxon>Bacteria</taxon>
        <taxon>Pseudomonadati</taxon>
        <taxon>Pseudomonadota</taxon>
        <taxon>Gammaproteobacteria</taxon>
        <taxon>Steroidobacterales</taxon>
        <taxon>Steroidobacteraceae</taxon>
        <taxon>Povalibacter</taxon>
    </lineage>
</organism>
<feature type="transmembrane region" description="Helical" evidence="8">
    <location>
        <begin position="167"/>
        <end position="189"/>
    </location>
</feature>
<feature type="transmembrane region" description="Helical" evidence="8">
    <location>
        <begin position="201"/>
        <end position="219"/>
    </location>
</feature>
<evidence type="ECO:0000256" key="8">
    <source>
        <dbReference type="RuleBase" id="RU363041"/>
    </source>
</evidence>
<keyword evidence="3" id="KW-0813">Transport</keyword>